<keyword evidence="1" id="KW-0732">Signal</keyword>
<evidence type="ECO:0000313" key="2">
    <source>
        <dbReference type="EnsemblProtists" id="EOD28712"/>
    </source>
</evidence>
<name>A0A0D3JYX7_EMIH1</name>
<dbReference type="PANTHER" id="PTHR36970">
    <property type="entry name" value="UNNAMED PRODUCT"/>
    <property type="match status" value="1"/>
</dbReference>
<dbReference type="GeneID" id="17274257"/>
<dbReference type="EnsemblProtists" id="EOD28712">
    <property type="protein sequence ID" value="EOD28712"/>
    <property type="gene ID" value="EMIHUDRAFT_456941"/>
</dbReference>
<dbReference type="PANTHER" id="PTHR36970:SF1">
    <property type="entry name" value="BESTROPHIN HOMOLOG"/>
    <property type="match status" value="1"/>
</dbReference>
<accession>A0A0D3JYX7</accession>
<proteinExistence type="predicted"/>
<sequence length="267" mass="28958">MARLPTRFLLLQTVVVSLARARQLVTLSEFAKVALLTPTTLRAASLSVACPLVCSAAGVVGNDFDPALLSLIIAVPSSISINAAYTRRERALTCLARFRSATYALHHSIQRWGRPADRSRIQRENAALYESLCVGLESGGDDIMFRDVFRHLEEIGEAQPPFSSSSSTTIDMQRGATLFPVLFGPYVANAVGAGSVLDTWSAYLVSFLLAVTIGSLVSIQEALEDCFDGDARLDDIALPPFAPPGFLLWRSDMSRENRDLVNPPGGW</sequence>
<feature type="signal peptide" evidence="1">
    <location>
        <begin position="1"/>
        <end position="21"/>
    </location>
</feature>
<dbReference type="RefSeq" id="XP_005781141.1">
    <property type="nucleotide sequence ID" value="XM_005781084.1"/>
</dbReference>
<reference evidence="2" key="2">
    <citation type="submission" date="2024-10" db="UniProtKB">
        <authorList>
            <consortium name="EnsemblProtists"/>
        </authorList>
    </citation>
    <scope>IDENTIFICATION</scope>
</reference>
<organism evidence="2 3">
    <name type="scientific">Emiliania huxleyi (strain CCMP1516)</name>
    <dbReference type="NCBI Taxonomy" id="280463"/>
    <lineage>
        <taxon>Eukaryota</taxon>
        <taxon>Haptista</taxon>
        <taxon>Haptophyta</taxon>
        <taxon>Prymnesiophyceae</taxon>
        <taxon>Isochrysidales</taxon>
        <taxon>Noelaerhabdaceae</taxon>
        <taxon>Emiliania</taxon>
    </lineage>
</organism>
<reference evidence="3" key="1">
    <citation type="journal article" date="2013" name="Nature">
        <title>Pan genome of the phytoplankton Emiliania underpins its global distribution.</title>
        <authorList>
            <person name="Read B.A."/>
            <person name="Kegel J."/>
            <person name="Klute M.J."/>
            <person name="Kuo A."/>
            <person name="Lefebvre S.C."/>
            <person name="Maumus F."/>
            <person name="Mayer C."/>
            <person name="Miller J."/>
            <person name="Monier A."/>
            <person name="Salamov A."/>
            <person name="Young J."/>
            <person name="Aguilar M."/>
            <person name="Claverie J.M."/>
            <person name="Frickenhaus S."/>
            <person name="Gonzalez K."/>
            <person name="Herman E.K."/>
            <person name="Lin Y.C."/>
            <person name="Napier J."/>
            <person name="Ogata H."/>
            <person name="Sarno A.F."/>
            <person name="Shmutz J."/>
            <person name="Schroeder D."/>
            <person name="de Vargas C."/>
            <person name="Verret F."/>
            <person name="von Dassow P."/>
            <person name="Valentin K."/>
            <person name="Van de Peer Y."/>
            <person name="Wheeler G."/>
            <person name="Dacks J.B."/>
            <person name="Delwiche C.F."/>
            <person name="Dyhrman S.T."/>
            <person name="Glockner G."/>
            <person name="John U."/>
            <person name="Richards T."/>
            <person name="Worden A.Z."/>
            <person name="Zhang X."/>
            <person name="Grigoriev I.V."/>
            <person name="Allen A.E."/>
            <person name="Bidle K."/>
            <person name="Borodovsky M."/>
            <person name="Bowler C."/>
            <person name="Brownlee C."/>
            <person name="Cock J.M."/>
            <person name="Elias M."/>
            <person name="Gladyshev V.N."/>
            <person name="Groth M."/>
            <person name="Guda C."/>
            <person name="Hadaegh A."/>
            <person name="Iglesias-Rodriguez M.D."/>
            <person name="Jenkins J."/>
            <person name="Jones B.M."/>
            <person name="Lawson T."/>
            <person name="Leese F."/>
            <person name="Lindquist E."/>
            <person name="Lobanov A."/>
            <person name="Lomsadze A."/>
            <person name="Malik S.B."/>
            <person name="Marsh M.E."/>
            <person name="Mackinder L."/>
            <person name="Mock T."/>
            <person name="Mueller-Roeber B."/>
            <person name="Pagarete A."/>
            <person name="Parker M."/>
            <person name="Probert I."/>
            <person name="Quesneville H."/>
            <person name="Raines C."/>
            <person name="Rensing S.A."/>
            <person name="Riano-Pachon D.M."/>
            <person name="Richier S."/>
            <person name="Rokitta S."/>
            <person name="Shiraiwa Y."/>
            <person name="Soanes D.M."/>
            <person name="van der Giezen M."/>
            <person name="Wahlund T.M."/>
            <person name="Williams B."/>
            <person name="Wilson W."/>
            <person name="Wolfe G."/>
            <person name="Wurch L.L."/>
        </authorList>
    </citation>
    <scope>NUCLEOTIDE SEQUENCE</scope>
</reference>
<evidence type="ECO:0000313" key="3">
    <source>
        <dbReference type="Proteomes" id="UP000013827"/>
    </source>
</evidence>
<dbReference type="PaxDb" id="2903-EOD28712"/>
<evidence type="ECO:0000256" key="1">
    <source>
        <dbReference type="SAM" id="SignalP"/>
    </source>
</evidence>
<dbReference type="AlphaFoldDB" id="A0A0D3JYX7"/>
<dbReference type="HOGENOM" id="CLU_1047454_0_0_1"/>
<dbReference type="Proteomes" id="UP000013827">
    <property type="component" value="Unassembled WGS sequence"/>
</dbReference>
<feature type="chain" id="PRO_5044185287" evidence="1">
    <location>
        <begin position="22"/>
        <end position="267"/>
    </location>
</feature>
<dbReference type="KEGG" id="ehx:EMIHUDRAFT_456941"/>
<keyword evidence="3" id="KW-1185">Reference proteome</keyword>
<protein>
    <submittedName>
        <fullName evidence="2">Uncharacterized protein</fullName>
    </submittedName>
</protein>